<keyword evidence="3" id="KW-1185">Reference proteome</keyword>
<evidence type="ECO:0000313" key="4">
    <source>
        <dbReference type="WBParaSite" id="Gr19_v10_g7156.t1"/>
    </source>
</evidence>
<name>A0A914I6T6_GLORO</name>
<evidence type="ECO:0000256" key="1">
    <source>
        <dbReference type="SAM" id="MobiDB-lite"/>
    </source>
</evidence>
<dbReference type="AlphaFoldDB" id="A0A914I6T6"/>
<protein>
    <submittedName>
        <fullName evidence="4">Uncharacterized protein</fullName>
    </submittedName>
</protein>
<accession>A0A914I6T6</accession>
<evidence type="ECO:0000256" key="2">
    <source>
        <dbReference type="SAM" id="Phobius"/>
    </source>
</evidence>
<dbReference type="Proteomes" id="UP000887572">
    <property type="component" value="Unplaced"/>
</dbReference>
<proteinExistence type="predicted"/>
<evidence type="ECO:0000313" key="3">
    <source>
        <dbReference type="Proteomes" id="UP000887572"/>
    </source>
</evidence>
<feature type="transmembrane region" description="Helical" evidence="2">
    <location>
        <begin position="115"/>
        <end position="139"/>
    </location>
</feature>
<keyword evidence="2" id="KW-1133">Transmembrane helix</keyword>
<reference evidence="4" key="1">
    <citation type="submission" date="2022-11" db="UniProtKB">
        <authorList>
            <consortium name="WormBaseParasite"/>
        </authorList>
    </citation>
    <scope>IDENTIFICATION</scope>
</reference>
<keyword evidence="2" id="KW-0472">Membrane</keyword>
<dbReference type="WBParaSite" id="Gr19_v10_g7156.t1">
    <property type="protein sequence ID" value="Gr19_v10_g7156.t1"/>
    <property type="gene ID" value="Gr19_v10_g7156"/>
</dbReference>
<sequence length="266" mass="28978">MTIHSGGIGIEGRPSFPTNSVLGWLFLVSKLNDFVGNGTSAAANVANGTSAANVGNGTSAASVGNGTSAANDDGVPFSNAAILLRRQNNQTNALNFAMLKLRKVGKLEPLNGVELYLLVSLLISLCSAIVILALCCWGWHQRKCQRRRRQMYDVWRRQRLWRASVQSRIPRVSMPPRHWLSADSSAATYGSATFYSPCPTRLTHSATNRERLMMNQPIPSHAMQMSAAAVRTNHINLPLSSKLDDADGEDDGVEHAHAHAQHRVNL</sequence>
<feature type="region of interest" description="Disordered" evidence="1">
    <location>
        <begin position="242"/>
        <end position="266"/>
    </location>
</feature>
<organism evidence="3 4">
    <name type="scientific">Globodera rostochiensis</name>
    <name type="common">Golden nematode worm</name>
    <name type="synonym">Heterodera rostochiensis</name>
    <dbReference type="NCBI Taxonomy" id="31243"/>
    <lineage>
        <taxon>Eukaryota</taxon>
        <taxon>Metazoa</taxon>
        <taxon>Ecdysozoa</taxon>
        <taxon>Nematoda</taxon>
        <taxon>Chromadorea</taxon>
        <taxon>Rhabditida</taxon>
        <taxon>Tylenchina</taxon>
        <taxon>Tylenchomorpha</taxon>
        <taxon>Tylenchoidea</taxon>
        <taxon>Heteroderidae</taxon>
        <taxon>Heteroderinae</taxon>
        <taxon>Globodera</taxon>
    </lineage>
</organism>
<keyword evidence="2" id="KW-0812">Transmembrane</keyword>